<dbReference type="InterPro" id="IPR050090">
    <property type="entry name" value="Tyrosine_recombinase_XerCD"/>
</dbReference>
<dbReference type="SUPFAM" id="SSF56349">
    <property type="entry name" value="DNA breaking-rejoining enzymes"/>
    <property type="match status" value="1"/>
</dbReference>
<keyword evidence="4" id="KW-0233">DNA recombination</keyword>
<dbReference type="InterPro" id="IPR004107">
    <property type="entry name" value="Integrase_SAM-like_N"/>
</dbReference>
<keyword evidence="2" id="KW-0229">DNA integration</keyword>
<dbReference type="InterPro" id="IPR002104">
    <property type="entry name" value="Integrase_catalytic"/>
</dbReference>
<sequence length="272" mass="31595">MKINSILQKIKKEMMTNKYSENTITSYLFYIKKYLVFLNNKKLNLATDTTQFFLKFQKQNKISPQTYNLILNALNFFYNKVGKQTNKVNIKYQSLSTKKPLTLTPKQIKKIIDCIHNPKHLFIISLAYGSGLRLNEIKNLRIKDLNLENLTIQVRNKQGKKVRETIIAEKIKRELQSFINNKKPTDLLFTNHTGHQLSDRAIQSAFSSALARAKITKSATFQSLRYSFIKHLLENGVAIHHIQKLLGHKNIRTTKLYQKNVTTEITNIKSPL</sequence>
<comment type="caution">
    <text evidence="8">The sequence shown here is derived from an EMBL/GenBank/DDBJ whole genome shotgun (WGS) entry which is preliminary data.</text>
</comment>
<dbReference type="InterPro" id="IPR010998">
    <property type="entry name" value="Integrase_recombinase_N"/>
</dbReference>
<dbReference type="GO" id="GO:0003677">
    <property type="term" value="F:DNA binding"/>
    <property type="evidence" value="ECO:0007669"/>
    <property type="project" value="UniProtKB-UniRule"/>
</dbReference>
<evidence type="ECO:0008006" key="10">
    <source>
        <dbReference type="Google" id="ProtNLM"/>
    </source>
</evidence>
<evidence type="ECO:0000259" key="6">
    <source>
        <dbReference type="PROSITE" id="PS51898"/>
    </source>
</evidence>
<dbReference type="PROSITE" id="PS51898">
    <property type="entry name" value="TYR_RECOMBINASE"/>
    <property type="match status" value="1"/>
</dbReference>
<accession>A0A2M7R9S0</accession>
<gene>
    <name evidence="8" type="ORF">COY69_02295</name>
</gene>
<organism evidence="8 9">
    <name type="scientific">Candidatus Magasanikbacteria bacterium CG_4_10_14_0_8_um_filter_32_14</name>
    <dbReference type="NCBI Taxonomy" id="1974640"/>
    <lineage>
        <taxon>Bacteria</taxon>
        <taxon>Candidatus Magasanikiibacteriota</taxon>
    </lineage>
</organism>
<dbReference type="GO" id="GO:0006310">
    <property type="term" value="P:DNA recombination"/>
    <property type="evidence" value="ECO:0007669"/>
    <property type="project" value="UniProtKB-KW"/>
</dbReference>
<evidence type="ECO:0000256" key="3">
    <source>
        <dbReference type="ARBA" id="ARBA00023125"/>
    </source>
</evidence>
<dbReference type="PANTHER" id="PTHR30349:SF64">
    <property type="entry name" value="PROPHAGE INTEGRASE INTD-RELATED"/>
    <property type="match status" value="1"/>
</dbReference>
<dbReference type="Gene3D" id="1.10.443.10">
    <property type="entry name" value="Intergrase catalytic core"/>
    <property type="match status" value="1"/>
</dbReference>
<evidence type="ECO:0000313" key="9">
    <source>
        <dbReference type="Proteomes" id="UP000229449"/>
    </source>
</evidence>
<feature type="domain" description="Core-binding (CB)" evidence="7">
    <location>
        <begin position="1"/>
        <end position="82"/>
    </location>
</feature>
<comment type="similarity">
    <text evidence="1">Belongs to the 'phage' integrase family.</text>
</comment>
<dbReference type="Gene3D" id="1.10.150.130">
    <property type="match status" value="1"/>
</dbReference>
<dbReference type="PROSITE" id="PS51900">
    <property type="entry name" value="CB"/>
    <property type="match status" value="1"/>
</dbReference>
<evidence type="ECO:0000313" key="8">
    <source>
        <dbReference type="EMBL" id="PIY93307.1"/>
    </source>
</evidence>
<dbReference type="Pfam" id="PF13495">
    <property type="entry name" value="Phage_int_SAM_4"/>
    <property type="match status" value="1"/>
</dbReference>
<name>A0A2M7R9S0_9BACT</name>
<keyword evidence="3 5" id="KW-0238">DNA-binding</keyword>
<dbReference type="GO" id="GO:0015074">
    <property type="term" value="P:DNA integration"/>
    <property type="evidence" value="ECO:0007669"/>
    <property type="project" value="UniProtKB-KW"/>
</dbReference>
<reference evidence="9" key="1">
    <citation type="submission" date="2017-09" db="EMBL/GenBank/DDBJ databases">
        <title>Depth-based differentiation of microbial function through sediment-hosted aquifers and enrichment of novel symbionts in the deep terrestrial subsurface.</title>
        <authorList>
            <person name="Probst A.J."/>
            <person name="Ladd B."/>
            <person name="Jarett J.K."/>
            <person name="Geller-Mcgrath D.E."/>
            <person name="Sieber C.M.K."/>
            <person name="Emerson J.B."/>
            <person name="Anantharaman K."/>
            <person name="Thomas B.C."/>
            <person name="Malmstrom R."/>
            <person name="Stieglmeier M."/>
            <person name="Klingl A."/>
            <person name="Woyke T."/>
            <person name="Ryan C.M."/>
            <person name="Banfield J.F."/>
        </authorList>
    </citation>
    <scope>NUCLEOTIDE SEQUENCE [LARGE SCALE GENOMIC DNA]</scope>
</reference>
<evidence type="ECO:0000256" key="1">
    <source>
        <dbReference type="ARBA" id="ARBA00008857"/>
    </source>
</evidence>
<dbReference type="EMBL" id="PFMA01000057">
    <property type="protein sequence ID" value="PIY93307.1"/>
    <property type="molecule type" value="Genomic_DNA"/>
</dbReference>
<evidence type="ECO:0000256" key="5">
    <source>
        <dbReference type="PROSITE-ProRule" id="PRU01248"/>
    </source>
</evidence>
<feature type="domain" description="Tyr recombinase" evidence="6">
    <location>
        <begin position="98"/>
        <end position="270"/>
    </location>
</feature>
<dbReference type="InterPro" id="IPR011010">
    <property type="entry name" value="DNA_brk_join_enz"/>
</dbReference>
<dbReference type="InterPro" id="IPR013762">
    <property type="entry name" value="Integrase-like_cat_sf"/>
</dbReference>
<dbReference type="Pfam" id="PF00589">
    <property type="entry name" value="Phage_integrase"/>
    <property type="match status" value="1"/>
</dbReference>
<dbReference type="AlphaFoldDB" id="A0A2M7R9S0"/>
<dbReference type="PANTHER" id="PTHR30349">
    <property type="entry name" value="PHAGE INTEGRASE-RELATED"/>
    <property type="match status" value="1"/>
</dbReference>
<evidence type="ECO:0000259" key="7">
    <source>
        <dbReference type="PROSITE" id="PS51900"/>
    </source>
</evidence>
<proteinExistence type="inferred from homology"/>
<evidence type="ECO:0000256" key="2">
    <source>
        <dbReference type="ARBA" id="ARBA00022908"/>
    </source>
</evidence>
<protein>
    <recommendedName>
        <fullName evidence="10">Integrase</fullName>
    </recommendedName>
</protein>
<dbReference type="Proteomes" id="UP000229449">
    <property type="component" value="Unassembled WGS sequence"/>
</dbReference>
<evidence type="ECO:0000256" key="4">
    <source>
        <dbReference type="ARBA" id="ARBA00023172"/>
    </source>
</evidence>
<dbReference type="InterPro" id="IPR044068">
    <property type="entry name" value="CB"/>
</dbReference>